<evidence type="ECO:0000313" key="13">
    <source>
        <dbReference type="EMBL" id="KAJ8036354.1"/>
    </source>
</evidence>
<protein>
    <submittedName>
        <fullName evidence="13">Protogenin</fullName>
    </submittedName>
</protein>
<keyword evidence="4 9" id="KW-1133">Transmembrane helix</keyword>
<keyword evidence="5 9" id="KW-0472">Membrane</keyword>
<keyword evidence="14" id="KW-1185">Reference proteome</keyword>
<dbReference type="SUPFAM" id="SSF48726">
    <property type="entry name" value="Immunoglobulin"/>
    <property type="match status" value="4"/>
</dbReference>
<dbReference type="InterPro" id="IPR013098">
    <property type="entry name" value="Ig_I-set"/>
</dbReference>
<evidence type="ECO:0000256" key="7">
    <source>
        <dbReference type="ARBA" id="ARBA00023319"/>
    </source>
</evidence>
<feature type="domain" description="Ig-like" evidence="11">
    <location>
        <begin position="121"/>
        <end position="211"/>
    </location>
</feature>
<feature type="domain" description="Ig-like" evidence="11">
    <location>
        <begin position="51"/>
        <end position="118"/>
    </location>
</feature>
<dbReference type="SMART" id="SM00409">
    <property type="entry name" value="IG"/>
    <property type="match status" value="4"/>
</dbReference>
<dbReference type="Pfam" id="PF13927">
    <property type="entry name" value="Ig_3"/>
    <property type="match status" value="2"/>
</dbReference>
<keyword evidence="10" id="KW-0732">Signal</keyword>
<dbReference type="PROSITE" id="PS51257">
    <property type="entry name" value="PROKAR_LIPOPROTEIN"/>
    <property type="match status" value="1"/>
</dbReference>
<keyword evidence="6" id="KW-1015">Disulfide bond</keyword>
<dbReference type="FunFam" id="2.60.40.10:FF:000930">
    <property type="entry name" value="immunoglobulin superfamily DCC subclass member 3"/>
    <property type="match status" value="1"/>
</dbReference>
<feature type="domain" description="Fibronectin type-III" evidence="12">
    <location>
        <begin position="607"/>
        <end position="698"/>
    </location>
</feature>
<feature type="domain" description="Ig-like" evidence="11">
    <location>
        <begin position="315"/>
        <end position="397"/>
    </location>
</feature>
<gene>
    <name evidence="13" type="ORF">HOLleu_20305</name>
</gene>
<name>A0A9Q1C1C4_HOLLE</name>
<feature type="chain" id="PRO_5040276376" evidence="10">
    <location>
        <begin position="27"/>
        <end position="1126"/>
    </location>
</feature>
<reference evidence="13" key="1">
    <citation type="submission" date="2021-10" db="EMBL/GenBank/DDBJ databases">
        <title>Tropical sea cucumber genome reveals ecological adaptation and Cuvierian tubules defense mechanism.</title>
        <authorList>
            <person name="Chen T."/>
        </authorList>
    </citation>
    <scope>NUCLEOTIDE SEQUENCE</scope>
    <source>
        <strain evidence="13">Nanhai2018</strain>
        <tissue evidence="13">Muscle</tissue>
    </source>
</reference>
<dbReference type="SMART" id="SM00408">
    <property type="entry name" value="IGc2"/>
    <property type="match status" value="4"/>
</dbReference>
<feature type="compositionally biased region" description="Polar residues" evidence="8">
    <location>
        <begin position="1022"/>
        <end position="1038"/>
    </location>
</feature>
<dbReference type="InterPro" id="IPR036116">
    <property type="entry name" value="FN3_sf"/>
</dbReference>
<evidence type="ECO:0000256" key="9">
    <source>
        <dbReference type="SAM" id="Phobius"/>
    </source>
</evidence>
<evidence type="ECO:0000256" key="8">
    <source>
        <dbReference type="SAM" id="MobiDB-lite"/>
    </source>
</evidence>
<dbReference type="PROSITE" id="PS50853">
    <property type="entry name" value="FN3"/>
    <property type="match status" value="5"/>
</dbReference>
<dbReference type="Gene3D" id="2.60.40.10">
    <property type="entry name" value="Immunoglobulins"/>
    <property type="match status" value="9"/>
</dbReference>
<feature type="domain" description="Fibronectin type-III" evidence="12">
    <location>
        <begin position="412"/>
        <end position="502"/>
    </location>
</feature>
<dbReference type="InterPro" id="IPR003599">
    <property type="entry name" value="Ig_sub"/>
</dbReference>
<dbReference type="GO" id="GO:0098609">
    <property type="term" value="P:cell-cell adhesion"/>
    <property type="evidence" value="ECO:0007669"/>
    <property type="project" value="TreeGrafter"/>
</dbReference>
<dbReference type="PANTHER" id="PTHR44170">
    <property type="entry name" value="PROTEIN SIDEKICK"/>
    <property type="match status" value="1"/>
</dbReference>
<dbReference type="GO" id="GO:0016020">
    <property type="term" value="C:membrane"/>
    <property type="evidence" value="ECO:0007669"/>
    <property type="project" value="UniProtKB-SubCell"/>
</dbReference>
<evidence type="ECO:0000259" key="12">
    <source>
        <dbReference type="PROSITE" id="PS50853"/>
    </source>
</evidence>
<proteinExistence type="predicted"/>
<dbReference type="Pfam" id="PF07679">
    <property type="entry name" value="I-set"/>
    <property type="match status" value="2"/>
</dbReference>
<dbReference type="PRINTS" id="PR00014">
    <property type="entry name" value="FNTYPEIII"/>
</dbReference>
<dbReference type="PANTHER" id="PTHR44170:SF59">
    <property type="entry name" value="PROTOGENIN-LIKE"/>
    <property type="match status" value="1"/>
</dbReference>
<accession>A0A9Q1C1C4</accession>
<evidence type="ECO:0000259" key="11">
    <source>
        <dbReference type="PROSITE" id="PS50835"/>
    </source>
</evidence>
<keyword evidence="2 9" id="KW-0812">Transmembrane</keyword>
<evidence type="ECO:0000256" key="6">
    <source>
        <dbReference type="ARBA" id="ARBA00023157"/>
    </source>
</evidence>
<dbReference type="AlphaFoldDB" id="A0A9Q1C1C4"/>
<dbReference type="SMART" id="SM00060">
    <property type="entry name" value="FN3"/>
    <property type="match status" value="5"/>
</dbReference>
<dbReference type="InterPro" id="IPR003598">
    <property type="entry name" value="Ig_sub2"/>
</dbReference>
<feature type="domain" description="Fibronectin type-III" evidence="12">
    <location>
        <begin position="705"/>
        <end position="801"/>
    </location>
</feature>
<keyword evidence="3" id="KW-0677">Repeat</keyword>
<evidence type="ECO:0000256" key="2">
    <source>
        <dbReference type="ARBA" id="ARBA00022692"/>
    </source>
</evidence>
<organism evidence="13 14">
    <name type="scientific">Holothuria leucospilota</name>
    <name type="common">Black long sea cucumber</name>
    <name type="synonym">Mertensiothuria leucospilota</name>
    <dbReference type="NCBI Taxonomy" id="206669"/>
    <lineage>
        <taxon>Eukaryota</taxon>
        <taxon>Metazoa</taxon>
        <taxon>Echinodermata</taxon>
        <taxon>Eleutherozoa</taxon>
        <taxon>Echinozoa</taxon>
        <taxon>Holothuroidea</taxon>
        <taxon>Aspidochirotacea</taxon>
        <taxon>Aspidochirotida</taxon>
        <taxon>Holothuriidae</taxon>
        <taxon>Holothuria</taxon>
    </lineage>
</organism>
<dbReference type="SUPFAM" id="SSF49265">
    <property type="entry name" value="Fibronectin type III"/>
    <property type="match status" value="3"/>
</dbReference>
<dbReference type="PROSITE" id="PS50835">
    <property type="entry name" value="IG_LIKE"/>
    <property type="match status" value="4"/>
</dbReference>
<dbReference type="OrthoDB" id="438268at2759"/>
<sequence length="1126" mass="124545">MRKMTAERFLLSLAAVLTLMTAGCFSLDEFYFNTQPEDLIVERHQTVLWDCNAQGEEPISYTWYYKGAAINDSSRRILENGTLKIADVSSRRDVGNYSCCATNPLGVLCGVNVSLSVATLPQFTVNPESVNVTEGSTARLSCQIEGKPPPVIIWKKDRRILKMSGSSNPRYTVLPGGVLQIDNVAPNDEGEFKCQASNMLRVRNSRPAYLNVLPPYEGPLPQVPEIVVPPRTTVRRVGEFAVLECVASHPSYAISWSRQDNEPLRTDGVNYIGRSNLFFISVELSDAGVYICTATNIVTALSVFSQARLVVHEPPTISRKDLKDRTGISVGSIARFSCKVSGVPSPKVKWYFEGEELVEKDRRSIQENNDLVINQVRVRDRGIYQCIAVNSAGKDIASALLEPIELSNEPHEPRNLRVNFTTSTKVKLVWDPPLPGTSFVAFSIHFQEIGGTESPLPLSNHLHSFVLENLKPFTTYEIYAVSWSRVGPSPPSNKVYVTTKEDVPSMAPDFFASSSTQDSINIIWNDIDDSAKNGILINYVIAYNKEEEENDSTVTVPGDQSEYTLSGLDANTEYRIRMAAATSIGPGEFSSWVTVQTLNSGSDELLPPPVVDVHALNHTSIEISINLVEGSSDVLGFLVKVIDRDGEIVKDLVIPIDTLVFSVSGLEPRTTYEVHVRAYNAEGEGHTASGTVATHPQPVCSNGFPPQFNLTARSPHSVLVTWQQSLTDLPALSYTIRYSTAVTNTTRAEVQYKPGREESPPYKLEIGNLEPFTYYQVEIRVHIPNCSGLFGSSQYVQTLQDLPSSVTRVDANALDPYSIRLSWHSPEKPNGVITHYVIMYNDNPEADVWTKMQQNGTNEHSIVRNLKSNTEYYFKVQAGTQVGEGPPTDPPVMAKTLEERELGGQHEKEMGILIGVVLALICIVICCTFLLIRYRNPNRGKGSVSIVSAQGQLHPNQELTCNGRCHIRDRACFPQGMYGDDPEVFLPMLSHGHALVPSQGIYQNGRPAYPLKETLNMDSDLSNHSASSGFVDSSSQAGDNPKDGTKVSLQNKVSHRDNYYPTHGQGKGAVAGAVYQETVIDDNYWSDDIRPHVRYMDPELVGRSRETEVPLLEKMLKSTVPEETQV</sequence>
<dbReference type="FunFam" id="2.60.40.10:FF:000032">
    <property type="entry name" value="palladin isoform X1"/>
    <property type="match status" value="1"/>
</dbReference>
<evidence type="ECO:0000256" key="5">
    <source>
        <dbReference type="ARBA" id="ARBA00023136"/>
    </source>
</evidence>
<feature type="domain" description="Ig-like" evidence="11">
    <location>
        <begin position="224"/>
        <end position="310"/>
    </location>
</feature>
<dbReference type="EMBL" id="JAIZAY010000009">
    <property type="protein sequence ID" value="KAJ8036354.1"/>
    <property type="molecule type" value="Genomic_DNA"/>
</dbReference>
<dbReference type="CDD" id="cd00063">
    <property type="entry name" value="FN3"/>
    <property type="match status" value="5"/>
</dbReference>
<dbReference type="InterPro" id="IPR013783">
    <property type="entry name" value="Ig-like_fold"/>
</dbReference>
<dbReference type="InterPro" id="IPR003961">
    <property type="entry name" value="FN3_dom"/>
</dbReference>
<feature type="region of interest" description="Disordered" evidence="8">
    <location>
        <begin position="1022"/>
        <end position="1047"/>
    </location>
</feature>
<dbReference type="Proteomes" id="UP001152320">
    <property type="component" value="Chromosome 9"/>
</dbReference>
<dbReference type="InterPro" id="IPR007110">
    <property type="entry name" value="Ig-like_dom"/>
</dbReference>
<keyword evidence="7" id="KW-0393">Immunoglobulin domain</keyword>
<evidence type="ECO:0000256" key="3">
    <source>
        <dbReference type="ARBA" id="ARBA00022737"/>
    </source>
</evidence>
<comment type="caution">
    <text evidence="13">The sequence shown here is derived from an EMBL/GenBank/DDBJ whole genome shotgun (WGS) entry which is preliminary data.</text>
</comment>
<dbReference type="InterPro" id="IPR036179">
    <property type="entry name" value="Ig-like_dom_sf"/>
</dbReference>
<feature type="signal peptide" evidence="10">
    <location>
        <begin position="1"/>
        <end position="26"/>
    </location>
</feature>
<dbReference type="Pfam" id="PF00041">
    <property type="entry name" value="fn3"/>
    <property type="match status" value="4"/>
</dbReference>
<evidence type="ECO:0000256" key="4">
    <source>
        <dbReference type="ARBA" id="ARBA00022989"/>
    </source>
</evidence>
<dbReference type="FunFam" id="2.60.40.10:FF:000028">
    <property type="entry name" value="Neuronal cell adhesion molecule"/>
    <property type="match status" value="1"/>
</dbReference>
<evidence type="ECO:0000313" key="14">
    <source>
        <dbReference type="Proteomes" id="UP001152320"/>
    </source>
</evidence>
<evidence type="ECO:0000256" key="1">
    <source>
        <dbReference type="ARBA" id="ARBA00004167"/>
    </source>
</evidence>
<feature type="domain" description="Fibronectin type-III" evidence="12">
    <location>
        <begin position="504"/>
        <end position="600"/>
    </location>
</feature>
<evidence type="ECO:0000256" key="10">
    <source>
        <dbReference type="SAM" id="SignalP"/>
    </source>
</evidence>
<feature type="domain" description="Fibronectin type-III" evidence="12">
    <location>
        <begin position="802"/>
        <end position="899"/>
    </location>
</feature>
<comment type="subcellular location">
    <subcellularLocation>
        <location evidence="1">Membrane</location>
        <topology evidence="1">Single-pass membrane protein</topology>
    </subcellularLocation>
</comment>
<feature type="transmembrane region" description="Helical" evidence="9">
    <location>
        <begin position="910"/>
        <end position="932"/>
    </location>
</feature>